<proteinExistence type="predicted"/>
<name>A0ABN8T533_9CNID</name>
<gene>
    <name evidence="2" type="ORF">PEVE_00041595</name>
</gene>
<dbReference type="EMBL" id="CALNXI010007949">
    <property type="protein sequence ID" value="CAH3199418.1"/>
    <property type="molecule type" value="Genomic_DNA"/>
</dbReference>
<dbReference type="CDD" id="cd01667">
    <property type="entry name" value="TGS_ThrRS"/>
    <property type="match status" value="1"/>
</dbReference>
<dbReference type="Gene3D" id="3.10.20.30">
    <property type="match status" value="1"/>
</dbReference>
<dbReference type="SUPFAM" id="SSF81271">
    <property type="entry name" value="TGS-like"/>
    <property type="match status" value="1"/>
</dbReference>
<reference evidence="2 3" key="1">
    <citation type="submission" date="2022-05" db="EMBL/GenBank/DDBJ databases">
        <authorList>
            <consortium name="Genoscope - CEA"/>
            <person name="William W."/>
        </authorList>
    </citation>
    <scope>NUCLEOTIDE SEQUENCE [LARGE SCALE GENOMIC DNA]</scope>
</reference>
<feature type="non-terminal residue" evidence="2">
    <location>
        <position position="1"/>
    </location>
</feature>
<keyword evidence="3" id="KW-1185">Reference proteome</keyword>
<dbReference type="Pfam" id="PF02824">
    <property type="entry name" value="TGS"/>
    <property type="match status" value="1"/>
</dbReference>
<dbReference type="InterPro" id="IPR012676">
    <property type="entry name" value="TGS-like"/>
</dbReference>
<evidence type="ECO:0000313" key="3">
    <source>
        <dbReference type="Proteomes" id="UP001159427"/>
    </source>
</evidence>
<evidence type="ECO:0000259" key="1">
    <source>
        <dbReference type="PROSITE" id="PS51880"/>
    </source>
</evidence>
<dbReference type="InterPro" id="IPR004095">
    <property type="entry name" value="TGS"/>
</dbReference>
<dbReference type="InterPro" id="IPR012675">
    <property type="entry name" value="Beta-grasp_dom_sf"/>
</dbReference>
<dbReference type="PROSITE" id="PS51880">
    <property type="entry name" value="TGS"/>
    <property type="match status" value="1"/>
</dbReference>
<dbReference type="Proteomes" id="UP001159427">
    <property type="component" value="Unassembled WGS sequence"/>
</dbReference>
<sequence length="71" mass="7821">IKITLRDGKVVDGLAWKTTPYEIAASISQGLADNTVICKVNGEVFDLDRVLEGDCSLEFLNFNDDEGNLFL</sequence>
<accession>A0ABN8T533</accession>
<organism evidence="2 3">
    <name type="scientific">Porites evermanni</name>
    <dbReference type="NCBI Taxonomy" id="104178"/>
    <lineage>
        <taxon>Eukaryota</taxon>
        <taxon>Metazoa</taxon>
        <taxon>Cnidaria</taxon>
        <taxon>Anthozoa</taxon>
        <taxon>Hexacorallia</taxon>
        <taxon>Scleractinia</taxon>
        <taxon>Fungiina</taxon>
        <taxon>Poritidae</taxon>
        <taxon>Porites</taxon>
    </lineage>
</organism>
<feature type="domain" description="TGS" evidence="1">
    <location>
        <begin position="1"/>
        <end position="61"/>
    </location>
</feature>
<feature type="non-terminal residue" evidence="2">
    <location>
        <position position="71"/>
    </location>
</feature>
<protein>
    <recommendedName>
        <fullName evidence="1">TGS domain-containing protein</fullName>
    </recommendedName>
</protein>
<evidence type="ECO:0000313" key="2">
    <source>
        <dbReference type="EMBL" id="CAH3199418.1"/>
    </source>
</evidence>
<comment type="caution">
    <text evidence="2">The sequence shown here is derived from an EMBL/GenBank/DDBJ whole genome shotgun (WGS) entry which is preliminary data.</text>
</comment>